<protein>
    <submittedName>
        <fullName evidence="2">Uncharacterized protein</fullName>
    </submittedName>
</protein>
<sequence length="70" mass="7866">MLRNELETPERKSPAILTSEQVVHSLTNIGDLMMDRNRDLATRPITHPMDTARGRMSMTSDTSLIANTLL</sequence>
<organism evidence="2 3">
    <name type="scientific">Trifolium medium</name>
    <dbReference type="NCBI Taxonomy" id="97028"/>
    <lineage>
        <taxon>Eukaryota</taxon>
        <taxon>Viridiplantae</taxon>
        <taxon>Streptophyta</taxon>
        <taxon>Embryophyta</taxon>
        <taxon>Tracheophyta</taxon>
        <taxon>Spermatophyta</taxon>
        <taxon>Magnoliopsida</taxon>
        <taxon>eudicotyledons</taxon>
        <taxon>Gunneridae</taxon>
        <taxon>Pentapetalae</taxon>
        <taxon>rosids</taxon>
        <taxon>fabids</taxon>
        <taxon>Fabales</taxon>
        <taxon>Fabaceae</taxon>
        <taxon>Papilionoideae</taxon>
        <taxon>50 kb inversion clade</taxon>
        <taxon>NPAAA clade</taxon>
        <taxon>Hologalegina</taxon>
        <taxon>IRL clade</taxon>
        <taxon>Trifolieae</taxon>
        <taxon>Trifolium</taxon>
    </lineage>
</organism>
<reference evidence="2 3" key="1">
    <citation type="journal article" date="2018" name="Front. Plant Sci.">
        <title>Red Clover (Trifolium pratense) and Zigzag Clover (T. medium) - A Picture of Genomic Similarities and Differences.</title>
        <authorList>
            <person name="Dluhosova J."/>
            <person name="Istvanek J."/>
            <person name="Nedelnik J."/>
            <person name="Repkova J."/>
        </authorList>
    </citation>
    <scope>NUCLEOTIDE SEQUENCE [LARGE SCALE GENOMIC DNA]</scope>
    <source>
        <strain evidence="3">cv. 10/8</strain>
        <tissue evidence="2">Leaf</tissue>
    </source>
</reference>
<dbReference type="AlphaFoldDB" id="A0A392RMN2"/>
<evidence type="ECO:0000256" key="1">
    <source>
        <dbReference type="SAM" id="MobiDB-lite"/>
    </source>
</evidence>
<proteinExistence type="predicted"/>
<evidence type="ECO:0000313" key="2">
    <source>
        <dbReference type="EMBL" id="MCI37334.1"/>
    </source>
</evidence>
<evidence type="ECO:0000313" key="3">
    <source>
        <dbReference type="Proteomes" id="UP000265520"/>
    </source>
</evidence>
<keyword evidence="3" id="KW-1185">Reference proteome</keyword>
<comment type="caution">
    <text evidence="2">The sequence shown here is derived from an EMBL/GenBank/DDBJ whole genome shotgun (WGS) entry which is preliminary data.</text>
</comment>
<feature type="region of interest" description="Disordered" evidence="1">
    <location>
        <begin position="41"/>
        <end position="61"/>
    </location>
</feature>
<accession>A0A392RMN2</accession>
<dbReference type="EMBL" id="LXQA010243440">
    <property type="protein sequence ID" value="MCI37334.1"/>
    <property type="molecule type" value="Genomic_DNA"/>
</dbReference>
<name>A0A392RMN2_9FABA</name>
<dbReference type="Proteomes" id="UP000265520">
    <property type="component" value="Unassembled WGS sequence"/>
</dbReference>